<proteinExistence type="predicted"/>
<evidence type="ECO:0000256" key="6">
    <source>
        <dbReference type="SAM" id="MobiDB-lite"/>
    </source>
</evidence>
<dbReference type="InterPro" id="IPR006600">
    <property type="entry name" value="HTH_CenpB_DNA-bd_dom"/>
</dbReference>
<evidence type="ECO:0000256" key="5">
    <source>
        <dbReference type="SAM" id="Coils"/>
    </source>
</evidence>
<dbReference type="Proteomes" id="UP000310200">
    <property type="component" value="Unassembled WGS sequence"/>
</dbReference>
<dbReference type="GO" id="GO:0005634">
    <property type="term" value="C:nucleus"/>
    <property type="evidence" value="ECO:0007669"/>
    <property type="project" value="UniProtKB-SubCell"/>
</dbReference>
<evidence type="ECO:0008006" key="11">
    <source>
        <dbReference type="Google" id="ProtNLM"/>
    </source>
</evidence>
<dbReference type="Pfam" id="PF03184">
    <property type="entry name" value="DDE_1"/>
    <property type="match status" value="1"/>
</dbReference>
<evidence type="ECO:0000256" key="4">
    <source>
        <dbReference type="PROSITE-ProRule" id="PRU00320"/>
    </source>
</evidence>
<keyword evidence="10" id="KW-1185">Reference proteome</keyword>
<dbReference type="Pfam" id="PF03221">
    <property type="entry name" value="HTH_Tnp_Tc5"/>
    <property type="match status" value="1"/>
</dbReference>
<dbReference type="InterPro" id="IPR009057">
    <property type="entry name" value="Homeodomain-like_sf"/>
</dbReference>
<feature type="coiled-coil region" evidence="5">
    <location>
        <begin position="436"/>
        <end position="463"/>
    </location>
</feature>
<feature type="compositionally biased region" description="Basic residues" evidence="6">
    <location>
        <begin position="32"/>
        <end position="47"/>
    </location>
</feature>
<feature type="domain" description="HTH CENPB-type" evidence="8">
    <location>
        <begin position="94"/>
        <end position="169"/>
    </location>
</feature>
<dbReference type="EMBL" id="QBLH01001792">
    <property type="protein sequence ID" value="TGZ51112.1"/>
    <property type="molecule type" value="Genomic_DNA"/>
</dbReference>
<evidence type="ECO:0000256" key="3">
    <source>
        <dbReference type="ARBA" id="ARBA00023242"/>
    </source>
</evidence>
<gene>
    <name evidence="9" type="ORF">DBV15_11450</name>
</gene>
<name>A0A4S2KN07_9HYME</name>
<dbReference type="GO" id="GO:0003677">
    <property type="term" value="F:DNA binding"/>
    <property type="evidence" value="ECO:0007669"/>
    <property type="project" value="UniProtKB-UniRule"/>
</dbReference>
<dbReference type="AlphaFoldDB" id="A0A4S2KN07"/>
<dbReference type="InterPro" id="IPR004875">
    <property type="entry name" value="DDE_SF_endonuclease_dom"/>
</dbReference>
<dbReference type="Gene3D" id="3.30.420.10">
    <property type="entry name" value="Ribonuclease H-like superfamily/Ribonuclease H"/>
    <property type="match status" value="1"/>
</dbReference>
<dbReference type="InterPro" id="IPR036397">
    <property type="entry name" value="RNaseH_sf"/>
</dbReference>
<dbReference type="SUPFAM" id="SSF46689">
    <property type="entry name" value="Homeodomain-like"/>
    <property type="match status" value="1"/>
</dbReference>
<sequence length="514" mass="59436">MPAKAKKKKNATKNKKKKETLSTVKIKGVVKKVEKSKKKKGWKKEKRKQYSHESLEKALQAVNKGMSYRKAAEMFGVPPTSLHRTVKNPHKLKSKSSPSTVLPANIEQDIINWILYRAERGNPATKTELLDSVQNYIQLEGTKTPFNNDRPGRHWYEKFRKRHPEITLRTPQHLSMIRASVTEEDIRGWFEEIGSHLKNKNLLSIHASRVFNCDETNIQFVPKSDKVLTETGARNSYKIFDGCEKESLTALFMYSADGTRAPPMIMFKYKEVVPSNILKKCPVGWGIGNSENGWMTTETFYEYITNVFYPWLVKKNIEFPIIVYLDGHSSHVTIPLVSFCKERQIELIALFPNATHIMQPLDIALFHPFKDLWRKTVMKWKVENKISKLKKEHIPVVLEEALNSFDNEKQIIQNGFKATGLMPFNPNAIEYNVLHKKKKTKKKDQVDQQLQNQKSDCQETESMKQHLLTFEKNLSDDVLQTFKEAEASGKWDQGIEKFALFQYWLDIKKAASGT</sequence>
<dbReference type="Gene3D" id="1.10.10.60">
    <property type="entry name" value="Homeodomain-like"/>
    <property type="match status" value="1"/>
</dbReference>
<dbReference type="STRING" id="300112.A0A4S2KN07"/>
<evidence type="ECO:0000256" key="1">
    <source>
        <dbReference type="ARBA" id="ARBA00004123"/>
    </source>
</evidence>
<keyword evidence="2 4" id="KW-0238">DNA-binding</keyword>
<feature type="region of interest" description="Disordered" evidence="6">
    <location>
        <begin position="32"/>
        <end position="51"/>
    </location>
</feature>
<comment type="subcellular location">
    <subcellularLocation>
        <location evidence="1 4">Nucleus</location>
    </subcellularLocation>
</comment>
<dbReference type="PANTHER" id="PTHR19303">
    <property type="entry name" value="TRANSPOSON"/>
    <property type="match status" value="1"/>
</dbReference>
<reference evidence="9 10" key="1">
    <citation type="journal article" date="2019" name="Philos. Trans. R. Soc. Lond., B, Biol. Sci.">
        <title>Ant behaviour and brain gene expression of defending hosts depend on the ecological success of the intruding social parasite.</title>
        <authorList>
            <person name="Kaur R."/>
            <person name="Stoldt M."/>
            <person name="Jongepier E."/>
            <person name="Feldmeyer B."/>
            <person name="Menzel F."/>
            <person name="Bornberg-Bauer E."/>
            <person name="Foitzik S."/>
        </authorList>
    </citation>
    <scope>NUCLEOTIDE SEQUENCE [LARGE SCALE GENOMIC DNA]</scope>
    <source>
        <tissue evidence="9">Whole body</tissue>
    </source>
</reference>
<evidence type="ECO:0000259" key="8">
    <source>
        <dbReference type="PROSITE" id="PS51253"/>
    </source>
</evidence>
<comment type="caution">
    <text evidence="9">The sequence shown here is derived from an EMBL/GenBank/DDBJ whole genome shotgun (WGS) entry which is preliminary data.</text>
</comment>
<evidence type="ECO:0000256" key="2">
    <source>
        <dbReference type="ARBA" id="ARBA00023125"/>
    </source>
</evidence>
<evidence type="ECO:0000313" key="9">
    <source>
        <dbReference type="EMBL" id="TGZ51112.1"/>
    </source>
</evidence>
<dbReference type="PROSITE" id="PS51253">
    <property type="entry name" value="HTH_CENPB"/>
    <property type="match status" value="1"/>
</dbReference>
<feature type="DNA-binding region" description="H-T-H motif" evidence="4">
    <location>
        <begin position="68"/>
        <end position="88"/>
    </location>
</feature>
<evidence type="ECO:0000313" key="10">
    <source>
        <dbReference type="Proteomes" id="UP000310200"/>
    </source>
</evidence>
<dbReference type="PANTHER" id="PTHR19303:SF74">
    <property type="entry name" value="POGO TRANSPOSABLE ELEMENT WITH KRAB DOMAIN"/>
    <property type="match status" value="1"/>
</dbReference>
<evidence type="ECO:0000259" key="7">
    <source>
        <dbReference type="PROSITE" id="PS50960"/>
    </source>
</evidence>
<protein>
    <recommendedName>
        <fullName evidence="11">HTH CENPB-type domain-containing protein</fullName>
    </recommendedName>
</protein>
<keyword evidence="5" id="KW-0175">Coiled coil</keyword>
<dbReference type="Pfam" id="PF05225">
    <property type="entry name" value="HTH_psq"/>
    <property type="match status" value="1"/>
</dbReference>
<feature type="compositionally biased region" description="Basic residues" evidence="6">
    <location>
        <begin position="1"/>
        <end position="18"/>
    </location>
</feature>
<dbReference type="InterPro" id="IPR007889">
    <property type="entry name" value="HTH_Psq"/>
</dbReference>
<feature type="region of interest" description="Disordered" evidence="6">
    <location>
        <begin position="1"/>
        <end position="21"/>
    </location>
</feature>
<organism evidence="9 10">
    <name type="scientific">Temnothorax longispinosus</name>
    <dbReference type="NCBI Taxonomy" id="300112"/>
    <lineage>
        <taxon>Eukaryota</taxon>
        <taxon>Metazoa</taxon>
        <taxon>Ecdysozoa</taxon>
        <taxon>Arthropoda</taxon>
        <taxon>Hexapoda</taxon>
        <taxon>Insecta</taxon>
        <taxon>Pterygota</taxon>
        <taxon>Neoptera</taxon>
        <taxon>Endopterygota</taxon>
        <taxon>Hymenoptera</taxon>
        <taxon>Apocrita</taxon>
        <taxon>Aculeata</taxon>
        <taxon>Formicoidea</taxon>
        <taxon>Formicidae</taxon>
        <taxon>Myrmicinae</taxon>
        <taxon>Temnothorax</taxon>
    </lineage>
</organism>
<dbReference type="PROSITE" id="PS50960">
    <property type="entry name" value="HTH_PSQ"/>
    <property type="match status" value="1"/>
</dbReference>
<accession>A0A4S2KN07</accession>
<keyword evidence="3 4" id="KW-0539">Nucleus</keyword>
<dbReference type="InterPro" id="IPR050863">
    <property type="entry name" value="CenT-Element_Derived"/>
</dbReference>
<feature type="domain" description="HTH psq-type" evidence="7">
    <location>
        <begin position="43"/>
        <end position="92"/>
    </location>
</feature>